<reference evidence="3" key="1">
    <citation type="submission" date="2021-02" db="EMBL/GenBank/DDBJ databases">
        <authorList>
            <person name="Syme A R."/>
            <person name="Syme A R."/>
            <person name="Moolhuijzen P."/>
        </authorList>
    </citation>
    <scope>NUCLEOTIDE SEQUENCE</scope>
    <source>
        <strain evidence="3">W1-1</strain>
    </source>
</reference>
<dbReference type="InterPro" id="IPR022137">
    <property type="entry name" value="Znf_prot_DUF3669"/>
</dbReference>
<feature type="compositionally biased region" description="Polar residues" evidence="1">
    <location>
        <begin position="424"/>
        <end position="441"/>
    </location>
</feature>
<organism evidence="3 4">
    <name type="scientific">Pyrenophora teres f. teres</name>
    <dbReference type="NCBI Taxonomy" id="97479"/>
    <lineage>
        <taxon>Eukaryota</taxon>
        <taxon>Fungi</taxon>
        <taxon>Dikarya</taxon>
        <taxon>Ascomycota</taxon>
        <taxon>Pezizomycotina</taxon>
        <taxon>Dothideomycetes</taxon>
        <taxon>Pleosporomycetidae</taxon>
        <taxon>Pleosporales</taxon>
        <taxon>Pleosporineae</taxon>
        <taxon>Pleosporaceae</taxon>
        <taxon>Pyrenophora</taxon>
    </lineage>
</organism>
<feature type="domain" description="DUF3669" evidence="2">
    <location>
        <begin position="337"/>
        <end position="396"/>
    </location>
</feature>
<proteinExistence type="predicted"/>
<dbReference type="PANTHER" id="PTHR40780:SF2">
    <property type="entry name" value="DUF3669 DOMAIN-CONTAINING PROTEIN"/>
    <property type="match status" value="1"/>
</dbReference>
<sequence>MSSPPPVGSPAHPQGRKRGMIISEASGSTDYGSRSASLAVAMERSLQLEQQLAQEADATSAEQALQRMLSLRSVISTTSSFAERQQGAVGKVTNFREIGKGSIGVIFEHPGTIRCYKLPLLDDSTKIWNNYAMHTGIYEGFSEARKYLHVAVRIPEMYWFANEQTSGFWDENLNKFPFTTTFPKKSRDALCMERVLPLPRPLRHLLIEKYCMGDKEEAKSYEPNQDCLVRPILGRRRFGSGKIGFSLRNFRLHLDQFEELNLNIEEYLYAMADAMATLHCIARVNAMDIEFVIGSTPSEMQSGGACLTSADIKKMKPGSSTFEMVSAKDFTNREICLWALDFDACRSITIDPVGVRAAVKAFMDTEAYCPRPSQNTEDHKLWRSFGKRYIDTAAKLGAHPNFATSFLDGVEAAVKAARAGRDTTAPSTPRSSQNTMISTGESSRGRGRGHSQSGGGRGSSTDRRSNRDLNASWRK</sequence>
<dbReference type="Proteomes" id="UP000472372">
    <property type="component" value="Chromosome 3"/>
</dbReference>
<dbReference type="EMBL" id="HG992979">
    <property type="protein sequence ID" value="CAE7026536.1"/>
    <property type="molecule type" value="Genomic_DNA"/>
</dbReference>
<protein>
    <recommendedName>
        <fullName evidence="2">DUF3669 domain-containing protein</fullName>
    </recommendedName>
</protein>
<dbReference type="PANTHER" id="PTHR40780">
    <property type="entry name" value="DUF3669 DOMAIN-CONTAINING PROTEIN"/>
    <property type="match status" value="1"/>
</dbReference>
<dbReference type="Pfam" id="PF12417">
    <property type="entry name" value="DUF3669"/>
    <property type="match status" value="1"/>
</dbReference>
<evidence type="ECO:0000256" key="1">
    <source>
        <dbReference type="SAM" id="MobiDB-lite"/>
    </source>
</evidence>
<accession>A0A6S6VYQ2</accession>
<evidence type="ECO:0000313" key="3">
    <source>
        <dbReference type="EMBL" id="CAE7026536.1"/>
    </source>
</evidence>
<evidence type="ECO:0000313" key="4">
    <source>
        <dbReference type="Proteomes" id="UP000472372"/>
    </source>
</evidence>
<name>A0A6S6VYQ2_9PLEO</name>
<feature type="region of interest" description="Disordered" evidence="1">
    <location>
        <begin position="418"/>
        <end position="475"/>
    </location>
</feature>
<gene>
    <name evidence="3" type="ORF">PTTW11_04089</name>
</gene>
<evidence type="ECO:0000259" key="2">
    <source>
        <dbReference type="Pfam" id="PF12417"/>
    </source>
</evidence>
<dbReference type="AlphaFoldDB" id="A0A6S6VYQ2"/>